<reference evidence="2" key="1">
    <citation type="submission" date="2023-10" db="EMBL/GenBank/DDBJ databases">
        <authorList>
            <person name="Chen Y."/>
            <person name="Shah S."/>
            <person name="Dougan E. K."/>
            <person name="Thang M."/>
            <person name="Chan C."/>
        </authorList>
    </citation>
    <scope>NUCLEOTIDE SEQUENCE [LARGE SCALE GENOMIC DNA]</scope>
</reference>
<proteinExistence type="predicted"/>
<evidence type="ECO:0000256" key="1">
    <source>
        <dbReference type="SAM" id="MobiDB-lite"/>
    </source>
</evidence>
<dbReference type="Proteomes" id="UP001189429">
    <property type="component" value="Unassembled WGS sequence"/>
</dbReference>
<protein>
    <submittedName>
        <fullName evidence="2">Uncharacterized protein</fullName>
    </submittedName>
</protein>
<comment type="caution">
    <text evidence="2">The sequence shown here is derived from an EMBL/GenBank/DDBJ whole genome shotgun (WGS) entry which is preliminary data.</text>
</comment>
<evidence type="ECO:0000313" key="3">
    <source>
        <dbReference type="Proteomes" id="UP001189429"/>
    </source>
</evidence>
<name>A0ABN9QIH8_9DINO</name>
<keyword evidence="3" id="KW-1185">Reference proteome</keyword>
<feature type="compositionally biased region" description="Low complexity" evidence="1">
    <location>
        <begin position="1"/>
        <end position="13"/>
    </location>
</feature>
<evidence type="ECO:0000313" key="2">
    <source>
        <dbReference type="EMBL" id="CAK0803202.1"/>
    </source>
</evidence>
<dbReference type="EMBL" id="CAUYUJ010002973">
    <property type="protein sequence ID" value="CAK0803202.1"/>
    <property type="molecule type" value="Genomic_DNA"/>
</dbReference>
<feature type="compositionally biased region" description="Acidic residues" evidence="1">
    <location>
        <begin position="25"/>
        <end position="34"/>
    </location>
</feature>
<feature type="region of interest" description="Disordered" evidence="1">
    <location>
        <begin position="1"/>
        <end position="70"/>
    </location>
</feature>
<gene>
    <name evidence="2" type="ORF">PCOR1329_LOCUS10480</name>
</gene>
<sequence>MKRPAAAKATPAAKLRRPAAWHEQDQEEEDDTDEGPLASIAATRGKGKNTLKDDEDAEDGAADSRTTTRAQRHTFAKNRHLFDQALVAQFDKLMETANKTVGKQAQINQIINSCVTRKAAGGMGVLIKARSVKRFQRNMMRDENKETAHGLGWWSLVGTKFGGSESLAQKALDAGEVYQAEDTGLYYQKSHTIERTRVQEKGYKAEEDTGGLLSTDEFVQALRDQEEQLTAEPLGDRFKQRQKGVPKKIAGVQADDGDFTVMQESFDAVPRVTLALRRLGTKMMAAEGNSETTELLSGRAISPCKAVAGPSEVIEGLLMAQGEAKRNISKADVAEALKAMSAPYKQMVELFNEIVIQVKSAAKGSKTADAAKGLKPIKL</sequence>
<organism evidence="2 3">
    <name type="scientific">Prorocentrum cordatum</name>
    <dbReference type="NCBI Taxonomy" id="2364126"/>
    <lineage>
        <taxon>Eukaryota</taxon>
        <taxon>Sar</taxon>
        <taxon>Alveolata</taxon>
        <taxon>Dinophyceae</taxon>
        <taxon>Prorocentrales</taxon>
        <taxon>Prorocentraceae</taxon>
        <taxon>Prorocentrum</taxon>
    </lineage>
</organism>
<accession>A0ABN9QIH8</accession>